<comment type="caution">
    <text evidence="1">The sequence shown here is derived from an EMBL/GenBank/DDBJ whole genome shotgun (WGS) entry which is preliminary data.</text>
</comment>
<evidence type="ECO:0000313" key="2">
    <source>
        <dbReference type="Proteomes" id="UP001521116"/>
    </source>
</evidence>
<organism evidence="1 2">
    <name type="scientific">Neofusicoccum ribis</name>
    <dbReference type="NCBI Taxonomy" id="45134"/>
    <lineage>
        <taxon>Eukaryota</taxon>
        <taxon>Fungi</taxon>
        <taxon>Dikarya</taxon>
        <taxon>Ascomycota</taxon>
        <taxon>Pezizomycotina</taxon>
        <taxon>Dothideomycetes</taxon>
        <taxon>Dothideomycetes incertae sedis</taxon>
        <taxon>Botryosphaeriales</taxon>
        <taxon>Botryosphaeriaceae</taxon>
        <taxon>Neofusicoccum</taxon>
    </lineage>
</organism>
<evidence type="ECO:0000313" key="1">
    <source>
        <dbReference type="EMBL" id="KAL1621075.1"/>
    </source>
</evidence>
<keyword evidence="2" id="KW-1185">Reference proteome</keyword>
<name>A0ABR3SHL5_9PEZI</name>
<accession>A0ABR3SHL5</accession>
<sequence>MGNFILIQALIQRMFIVQQLSVEPEEKPFRDPDLKDFEEALDRWRYGWQKAPDCASEPLTDLEQQIVQWIHSILQEAKTSLDQGDEILYTGGETTPGSSQVSVRLYQLSIAVVRIFAHMFKRCNTTWSVVEVIGQSLERYADLLQESGAPG</sequence>
<protein>
    <submittedName>
        <fullName evidence="1">Uncharacterized protein</fullName>
    </submittedName>
</protein>
<dbReference type="Proteomes" id="UP001521116">
    <property type="component" value="Unassembled WGS sequence"/>
</dbReference>
<proteinExistence type="predicted"/>
<reference evidence="1 2" key="1">
    <citation type="submission" date="2024-02" db="EMBL/GenBank/DDBJ databases">
        <title>De novo assembly and annotation of 12 fungi associated with fruit tree decline syndrome in Ontario, Canada.</title>
        <authorList>
            <person name="Sulman M."/>
            <person name="Ellouze W."/>
            <person name="Ilyukhin E."/>
        </authorList>
    </citation>
    <scope>NUCLEOTIDE SEQUENCE [LARGE SCALE GENOMIC DNA]</scope>
    <source>
        <strain evidence="1 2">M1-105</strain>
    </source>
</reference>
<gene>
    <name evidence="1" type="ORF">SLS56_009381</name>
</gene>
<dbReference type="EMBL" id="JAJVDC020000157">
    <property type="protein sequence ID" value="KAL1621075.1"/>
    <property type="molecule type" value="Genomic_DNA"/>
</dbReference>